<dbReference type="PANTHER" id="PTHR38102">
    <property type="entry name" value="PERIPLASMIC CHAPERONE SPY"/>
    <property type="match status" value="1"/>
</dbReference>
<comment type="caution">
    <text evidence="6">The sequence shown here is derived from an EMBL/GenBank/DDBJ whole genome shotgun (WGS) entry which is preliminary data.</text>
</comment>
<dbReference type="RefSeq" id="WP_240578853.1">
    <property type="nucleotide sequence ID" value="NZ_JBEPMN010000019.1"/>
</dbReference>
<comment type="similarity">
    <text evidence="2">Belongs to the CpxP/Spy family.</text>
</comment>
<reference evidence="6 7" key="1">
    <citation type="submission" date="2024-06" db="EMBL/GenBank/DDBJ databases">
        <title>Genomic Encyclopedia of Type Strains, Phase IV (KMG-IV): sequencing the most valuable type-strain genomes for metagenomic binning, comparative biology and taxonomic classification.</title>
        <authorList>
            <person name="Goeker M."/>
        </authorList>
    </citation>
    <scope>NUCLEOTIDE SEQUENCE [LARGE SCALE GENOMIC DNA]</scope>
    <source>
        <strain evidence="6 7">DSM 19730</strain>
    </source>
</reference>
<accession>A0ABV2KPV0</accession>
<feature type="transmembrane region" description="Helical" evidence="5">
    <location>
        <begin position="24"/>
        <end position="47"/>
    </location>
</feature>
<evidence type="ECO:0000256" key="3">
    <source>
        <dbReference type="ARBA" id="ARBA00022729"/>
    </source>
</evidence>
<keyword evidence="5" id="KW-1133">Transmembrane helix</keyword>
<evidence type="ECO:0000256" key="5">
    <source>
        <dbReference type="SAM" id="Phobius"/>
    </source>
</evidence>
<protein>
    <submittedName>
        <fullName evidence="6">Spy/CpxP family protein refolding chaperone</fullName>
    </submittedName>
</protein>
<keyword evidence="4" id="KW-0574">Periplasm</keyword>
<dbReference type="CDD" id="cd09916">
    <property type="entry name" value="CpxP_like"/>
    <property type="match status" value="1"/>
</dbReference>
<evidence type="ECO:0000256" key="2">
    <source>
        <dbReference type="ARBA" id="ARBA00008441"/>
    </source>
</evidence>
<name>A0ABV2KPV0_9HYPH</name>
<proteinExistence type="inferred from homology"/>
<comment type="subcellular location">
    <subcellularLocation>
        <location evidence="1">Periplasm</location>
    </subcellularLocation>
</comment>
<keyword evidence="5" id="KW-0812">Transmembrane</keyword>
<dbReference type="InterPro" id="IPR012899">
    <property type="entry name" value="LTXXQ"/>
</dbReference>
<dbReference type="Proteomes" id="UP001549143">
    <property type="component" value="Unassembled WGS sequence"/>
</dbReference>
<evidence type="ECO:0000313" key="6">
    <source>
        <dbReference type="EMBL" id="MET3663120.1"/>
    </source>
</evidence>
<evidence type="ECO:0000313" key="7">
    <source>
        <dbReference type="Proteomes" id="UP001549143"/>
    </source>
</evidence>
<dbReference type="EMBL" id="JBEPMN010000019">
    <property type="protein sequence ID" value="MET3663120.1"/>
    <property type="molecule type" value="Genomic_DNA"/>
</dbReference>
<keyword evidence="3" id="KW-0732">Signal</keyword>
<organism evidence="6 7">
    <name type="scientific">Aquamicrobium ahrensii</name>
    <dbReference type="NCBI Taxonomy" id="469551"/>
    <lineage>
        <taxon>Bacteria</taxon>
        <taxon>Pseudomonadati</taxon>
        <taxon>Pseudomonadota</taxon>
        <taxon>Alphaproteobacteria</taxon>
        <taxon>Hyphomicrobiales</taxon>
        <taxon>Phyllobacteriaceae</taxon>
        <taxon>Aquamicrobium</taxon>
    </lineage>
</organism>
<sequence length="176" mass="19155">MEQDRQETGIASTTPTNSKRRTRWIVAGGVAVLALAGIGAAGAMGGGQGMSQQFMEMGMRHGGHFAGRGFSRTLDAVDATAEQEDRIWAIIDDTRAELRPVMREFRDTRTTVMELLAAPTIDRAAAETLRAERIAAIDEASKKMVAAALDAAEVLTPEQRAKLTEQMKERRGPGRW</sequence>
<gene>
    <name evidence="6" type="ORF">ABID44_003475</name>
</gene>
<evidence type="ECO:0000256" key="1">
    <source>
        <dbReference type="ARBA" id="ARBA00004418"/>
    </source>
</evidence>
<keyword evidence="7" id="KW-1185">Reference proteome</keyword>
<dbReference type="Gene3D" id="1.20.120.1490">
    <property type="match status" value="1"/>
</dbReference>
<dbReference type="InterPro" id="IPR052211">
    <property type="entry name" value="Cpx_auxiliary_protein"/>
</dbReference>
<dbReference type="Pfam" id="PF07813">
    <property type="entry name" value="LTXXQ"/>
    <property type="match status" value="1"/>
</dbReference>
<dbReference type="PANTHER" id="PTHR38102:SF1">
    <property type="entry name" value="PERIPLASMIC CHAPERONE SPY"/>
    <property type="match status" value="1"/>
</dbReference>
<evidence type="ECO:0000256" key="4">
    <source>
        <dbReference type="ARBA" id="ARBA00022764"/>
    </source>
</evidence>
<keyword evidence="5" id="KW-0472">Membrane</keyword>